<dbReference type="RefSeq" id="WP_089062116.1">
    <property type="nucleotide sequence ID" value="NZ_CP022315.1"/>
</dbReference>
<sequence>MKKILVLLFATLLIGLAACSDDPDNESKSGSEDNEQASEKVDKENDKGETKKIYHIGDTAKITSSTYEFPYEVTANSFELTSDKVDGVGLEKFGYTAEEGGKFAVINVTIKNTSTRPFIPNDKISAQLVSDSLGMNSEDEDFFKERNVELKPGEEITGNIVYISSDFYEDNVLYMIYEYKANEETRFELPVPEK</sequence>
<reference evidence="5 6" key="1">
    <citation type="submission" date="2017-07" db="EMBL/GenBank/DDBJ databases">
        <title>Virgibacillus sp. LM2416.</title>
        <authorList>
            <person name="Tak E.J."/>
            <person name="Bae J.-W."/>
        </authorList>
    </citation>
    <scope>NUCLEOTIDE SEQUENCE [LARGE SCALE GENOMIC DNA]</scope>
    <source>
        <strain evidence="5 6">LM2416</strain>
    </source>
</reference>
<dbReference type="Proteomes" id="UP000198312">
    <property type="component" value="Chromosome"/>
</dbReference>
<evidence type="ECO:0000256" key="1">
    <source>
        <dbReference type="ARBA" id="ARBA00022729"/>
    </source>
</evidence>
<feature type="chain" id="PRO_5012646020" description="DUF4352 domain-containing protein" evidence="3">
    <location>
        <begin position="21"/>
        <end position="194"/>
    </location>
</feature>
<dbReference type="InterPro" id="IPR029050">
    <property type="entry name" value="Immunoprotect_excell_Ig-like"/>
</dbReference>
<dbReference type="Gene3D" id="2.60.40.1240">
    <property type="match status" value="1"/>
</dbReference>
<evidence type="ECO:0000256" key="3">
    <source>
        <dbReference type="SAM" id="SignalP"/>
    </source>
</evidence>
<feature type="domain" description="DUF4352" evidence="4">
    <location>
        <begin position="73"/>
        <end position="163"/>
    </location>
</feature>
<dbReference type="KEGG" id="vil:CFK37_12210"/>
<feature type="region of interest" description="Disordered" evidence="2">
    <location>
        <begin position="21"/>
        <end position="49"/>
    </location>
</feature>
<keyword evidence="6" id="KW-1185">Reference proteome</keyword>
<dbReference type="PROSITE" id="PS51257">
    <property type="entry name" value="PROKAR_LIPOPROTEIN"/>
    <property type="match status" value="1"/>
</dbReference>
<dbReference type="OrthoDB" id="2705494at2"/>
<proteinExistence type="predicted"/>
<feature type="signal peptide" evidence="3">
    <location>
        <begin position="1"/>
        <end position="20"/>
    </location>
</feature>
<gene>
    <name evidence="5" type="ORF">CFK37_12210</name>
</gene>
<dbReference type="Pfam" id="PF11611">
    <property type="entry name" value="DUF4352"/>
    <property type="match status" value="1"/>
</dbReference>
<organism evidence="5 6">
    <name type="scientific">Virgibacillus phasianinus</name>
    <dbReference type="NCBI Taxonomy" id="2017483"/>
    <lineage>
        <taxon>Bacteria</taxon>
        <taxon>Bacillati</taxon>
        <taxon>Bacillota</taxon>
        <taxon>Bacilli</taxon>
        <taxon>Bacillales</taxon>
        <taxon>Bacillaceae</taxon>
        <taxon>Virgibacillus</taxon>
    </lineage>
</organism>
<dbReference type="EMBL" id="CP022315">
    <property type="protein sequence ID" value="ASK62857.1"/>
    <property type="molecule type" value="Genomic_DNA"/>
</dbReference>
<evidence type="ECO:0000256" key="2">
    <source>
        <dbReference type="SAM" id="MobiDB-lite"/>
    </source>
</evidence>
<keyword evidence="1 3" id="KW-0732">Signal</keyword>
<accession>A0A220U421</accession>
<evidence type="ECO:0000313" key="5">
    <source>
        <dbReference type="EMBL" id="ASK62857.1"/>
    </source>
</evidence>
<feature type="compositionally biased region" description="Basic and acidic residues" evidence="2">
    <location>
        <begin position="25"/>
        <end position="49"/>
    </location>
</feature>
<evidence type="ECO:0000259" key="4">
    <source>
        <dbReference type="Pfam" id="PF11611"/>
    </source>
</evidence>
<name>A0A220U421_9BACI</name>
<evidence type="ECO:0000313" key="6">
    <source>
        <dbReference type="Proteomes" id="UP000198312"/>
    </source>
</evidence>
<protein>
    <recommendedName>
        <fullName evidence="4">DUF4352 domain-containing protein</fullName>
    </recommendedName>
</protein>
<dbReference type="AlphaFoldDB" id="A0A220U421"/>
<dbReference type="InterPro" id="IPR029051">
    <property type="entry name" value="DUF4352"/>
</dbReference>